<protein>
    <submittedName>
        <fullName evidence="1">Uncharacterized protein</fullName>
    </submittedName>
</protein>
<dbReference type="EMBL" id="JAFCNB010000005">
    <property type="protein sequence ID" value="MBP2704422.1"/>
    <property type="molecule type" value="Genomic_DNA"/>
</dbReference>
<evidence type="ECO:0000313" key="2">
    <source>
        <dbReference type="Proteomes" id="UP000674234"/>
    </source>
</evidence>
<dbReference type="Proteomes" id="UP000674234">
    <property type="component" value="Unassembled WGS sequence"/>
</dbReference>
<name>A0A940WJI6_9ACTN</name>
<evidence type="ECO:0000313" key="1">
    <source>
        <dbReference type="EMBL" id="MBP2704422.1"/>
    </source>
</evidence>
<gene>
    <name evidence="1" type="ORF">JOL79_11415</name>
</gene>
<sequence length="146" mass="16045">MTWESRDLPVLKAIVELADEGEDRIDRSFIEERTGMGHDEVQRALRALAHEEPPFFGYTDTPGYGRKEILMVFDVTGHARRTVGTWPTPESLADRIVAGLSAAADAESDEERRGWLKRTAAWFGGAGRDVLVDVASGVITKSTGLS</sequence>
<dbReference type="AlphaFoldDB" id="A0A940WJI6"/>
<keyword evidence="2" id="KW-1185">Reference proteome</keyword>
<comment type="caution">
    <text evidence="1">The sequence shown here is derived from an EMBL/GenBank/DDBJ whole genome shotgun (WGS) entry which is preliminary data.</text>
</comment>
<accession>A0A940WJI6</accession>
<dbReference type="RefSeq" id="WP_210155727.1">
    <property type="nucleotide sequence ID" value="NZ_JAFCNB010000005.1"/>
</dbReference>
<reference evidence="1" key="1">
    <citation type="submission" date="2021-02" db="EMBL/GenBank/DDBJ databases">
        <title>Draft genome sequence of Microbispora sp. RL4-1S isolated from rice leaves in Thailand.</title>
        <authorList>
            <person name="Muangham S."/>
            <person name="Duangmal K."/>
        </authorList>
    </citation>
    <scope>NUCLEOTIDE SEQUENCE</scope>
    <source>
        <strain evidence="1">RL4-1S</strain>
    </source>
</reference>
<proteinExistence type="predicted"/>
<organism evidence="1 2">
    <name type="scientific">Microbispora oryzae</name>
    <dbReference type="NCBI Taxonomy" id="2806554"/>
    <lineage>
        <taxon>Bacteria</taxon>
        <taxon>Bacillati</taxon>
        <taxon>Actinomycetota</taxon>
        <taxon>Actinomycetes</taxon>
        <taxon>Streptosporangiales</taxon>
        <taxon>Streptosporangiaceae</taxon>
        <taxon>Microbispora</taxon>
    </lineage>
</organism>